<name>A0A645G1V6_9ZZZZ</name>
<organism evidence="1">
    <name type="scientific">bioreactor metagenome</name>
    <dbReference type="NCBI Taxonomy" id="1076179"/>
    <lineage>
        <taxon>unclassified sequences</taxon>
        <taxon>metagenomes</taxon>
        <taxon>ecological metagenomes</taxon>
    </lineage>
</organism>
<accession>A0A645G1V6</accession>
<dbReference type="InterPro" id="IPR017946">
    <property type="entry name" value="PLC-like_Pdiesterase_TIM-brl"/>
</dbReference>
<proteinExistence type="predicted"/>
<dbReference type="GO" id="GO:0008081">
    <property type="term" value="F:phosphoric diester hydrolase activity"/>
    <property type="evidence" value="ECO:0007669"/>
    <property type="project" value="InterPro"/>
</dbReference>
<dbReference type="SUPFAM" id="SSF51695">
    <property type="entry name" value="PLC-like phosphodiesterases"/>
    <property type="match status" value="1"/>
</dbReference>
<comment type="caution">
    <text evidence="1">The sequence shown here is derived from an EMBL/GenBank/DDBJ whole genome shotgun (WGS) entry which is preliminary data.</text>
</comment>
<dbReference type="AlphaFoldDB" id="A0A645G1V6"/>
<sequence length="167" mass="19937">MNTNIAIPKFTEVLDLVEGKVPLIVEIKTSPNIENNCSIVASILDGYRGRYCVESFNPFIMRWFKRHRPKILRGQLSTNYFKEKVHQNMFNKFMLSYLLLNFISRPDFIAFNIKYKNMLSLQMNKWLFNTPLFAWTVKNKKQLEEVKTYFDSFIFEQFIPKETGNRK</sequence>
<dbReference type="Gene3D" id="3.20.20.190">
    <property type="entry name" value="Phosphatidylinositol (PI) phosphodiesterase"/>
    <property type="match status" value="1"/>
</dbReference>
<evidence type="ECO:0000313" key="1">
    <source>
        <dbReference type="EMBL" id="MPN20801.1"/>
    </source>
</evidence>
<dbReference type="EMBL" id="VSSQ01068643">
    <property type="protein sequence ID" value="MPN20801.1"/>
    <property type="molecule type" value="Genomic_DNA"/>
</dbReference>
<gene>
    <name evidence="1" type="ORF">SDC9_168180</name>
</gene>
<dbReference type="GO" id="GO:0006629">
    <property type="term" value="P:lipid metabolic process"/>
    <property type="evidence" value="ECO:0007669"/>
    <property type="project" value="InterPro"/>
</dbReference>
<reference evidence="1" key="1">
    <citation type="submission" date="2019-08" db="EMBL/GenBank/DDBJ databases">
        <authorList>
            <person name="Kucharzyk K."/>
            <person name="Murdoch R.W."/>
            <person name="Higgins S."/>
            <person name="Loffler F."/>
        </authorList>
    </citation>
    <scope>NUCLEOTIDE SEQUENCE</scope>
</reference>
<protein>
    <submittedName>
        <fullName evidence="1">Uncharacterized protein</fullName>
    </submittedName>
</protein>